<dbReference type="EMBL" id="AB060597">
    <property type="protein sequence ID" value="BAB69917.1"/>
    <property type="molecule type" value="Genomic_DNA"/>
</dbReference>
<dbReference type="OrthoDB" id="27758at10239"/>
<proteinExistence type="predicted"/>
<feature type="region of interest" description="Disordered" evidence="1">
    <location>
        <begin position="125"/>
        <end position="211"/>
    </location>
</feature>
<evidence type="ECO:0000313" key="3">
    <source>
        <dbReference type="EMBL" id="BAB69917.1"/>
    </source>
</evidence>
<organism evidence="3 4">
    <name type="scientific">Torque teno virus 24</name>
    <dbReference type="NCBI Taxonomy" id="687363"/>
    <lineage>
        <taxon>Viruses</taxon>
        <taxon>Monodnaviria</taxon>
        <taxon>Shotokuvirae</taxon>
        <taxon>Commensaviricota</taxon>
        <taxon>Cardeaviricetes</taxon>
        <taxon>Sanitavirales</taxon>
        <taxon>Anelloviridae</taxon>
        <taxon>Alphatorquevirus</taxon>
        <taxon>Alphatorquevirus homin24</taxon>
    </lineage>
</organism>
<dbReference type="Proteomes" id="UP000232628">
    <property type="component" value="Segment"/>
</dbReference>
<feature type="region of interest" description="Disordered" evidence="1">
    <location>
        <begin position="48"/>
        <end position="111"/>
    </location>
</feature>
<dbReference type="GeneID" id="37616636"/>
<protein>
    <submittedName>
        <fullName evidence="3">ORF4, ORF3, ORF2, ORF1 genes, clone: SAa-01</fullName>
    </submittedName>
</protein>
<keyword evidence="4" id="KW-1185">Reference proteome</keyword>
<dbReference type="Pfam" id="PF02957">
    <property type="entry name" value="TT_ORF2-like"/>
    <property type="match status" value="1"/>
</dbReference>
<accession>Q91CY8</accession>
<feature type="compositionally biased region" description="Basic residues" evidence="1">
    <location>
        <begin position="133"/>
        <end position="154"/>
    </location>
</feature>
<dbReference type="RefSeq" id="YP_009505726.1">
    <property type="nucleotide sequence ID" value="NC_038343.1"/>
</dbReference>
<dbReference type="KEGG" id="vg:37616636"/>
<evidence type="ECO:0000259" key="2">
    <source>
        <dbReference type="Pfam" id="PF02957"/>
    </source>
</evidence>
<evidence type="ECO:0000313" key="4">
    <source>
        <dbReference type="Proteomes" id="UP000232628"/>
    </source>
</evidence>
<feature type="compositionally biased region" description="Low complexity" evidence="1">
    <location>
        <begin position="162"/>
        <end position="188"/>
    </location>
</feature>
<name>Q91CY8_9VIRU</name>
<feature type="domain" description="Hepatitis TT virus Orf2/Gyrovirus Vp2 N-terminal" evidence="2">
    <location>
        <begin position="14"/>
        <end position="61"/>
    </location>
</feature>
<evidence type="ECO:0000256" key="1">
    <source>
        <dbReference type="SAM" id="MobiDB-lite"/>
    </source>
</evidence>
<sequence>MSIWRPPLGNVSFRERNWLQACDQSHATFCGCGDFILHLTNLAARFALQGPPPPGGPPRPRPPLLRALPAPEVRRETRTENPGASDEPWPGDGGGSDAAAGGRAAGDGGDAYDAGDLEDLFAAVDEEQQQRRLPTRRRLRFTGKKKAHVHRRSPGRGEPPAKRAAPTAAAAAGALSPARGAAATRTPTPIHPPRSPQNASGSPPKPPIIRPATNKVYLFEPPRGLLPIVGREAWEDEYTTCKYWDRPPRTNHLDTPTYPWMPTNFKVSFKLGFKP</sequence>
<reference evidence="3 4" key="1">
    <citation type="journal article" date="2001" name="Virology">
        <title>Heterogeneous distribution of TT virus of distinct genotypes in multiple tissues from infected humans.</title>
        <authorList>
            <person name="Okamoto H."/>
            <person name="Nishizawa T."/>
            <person name="Takahashi M."/>
            <person name="Asabe S."/>
            <person name="Tsuda F."/>
            <person name="Yoshikawa A."/>
        </authorList>
    </citation>
    <scope>NUCLEOTIDE SEQUENCE [LARGE SCALE GENOMIC DNA]</scope>
</reference>
<feature type="compositionally biased region" description="Pro residues" evidence="1">
    <location>
        <begin position="50"/>
        <end position="63"/>
    </location>
</feature>
<dbReference type="InterPro" id="IPR004118">
    <property type="entry name" value="HEV_TT_vir_Orf2/Gyrovir_Vp2_N"/>
</dbReference>